<feature type="compositionally biased region" description="Basic residues" evidence="1">
    <location>
        <begin position="81"/>
        <end position="90"/>
    </location>
</feature>
<feature type="region of interest" description="Disordered" evidence="1">
    <location>
        <begin position="1"/>
        <end position="90"/>
    </location>
</feature>
<accession>A0A6J4LZ36</accession>
<reference evidence="2" key="1">
    <citation type="submission" date="2020-02" db="EMBL/GenBank/DDBJ databases">
        <authorList>
            <person name="Meier V. D."/>
        </authorList>
    </citation>
    <scope>NUCLEOTIDE SEQUENCE</scope>
    <source>
        <strain evidence="2">AVDCRST_MAG16</strain>
    </source>
</reference>
<sequence>MTGLDGTGLVGPDHALHPVTDPQLGQDVAHVRRGGGIPDDERPGDLGVASPRATSRSTCTSRSVRRAVSAPARAGSAERRRPGRGRSVRRAPRGWAVVLDQNVDRVAVVGQLNAHAGLRRVLVRALVMPSRTTRRATEPARRRRSVTLRKTWSL</sequence>
<evidence type="ECO:0000313" key="2">
    <source>
        <dbReference type="EMBL" id="CAA9345365.1"/>
    </source>
</evidence>
<evidence type="ECO:0000256" key="1">
    <source>
        <dbReference type="SAM" id="MobiDB-lite"/>
    </source>
</evidence>
<gene>
    <name evidence="2" type="ORF">AVDCRST_MAG16-2024</name>
</gene>
<name>A0A6J4LZ36_9ACTN</name>
<feature type="region of interest" description="Disordered" evidence="1">
    <location>
        <begin position="133"/>
        <end position="154"/>
    </location>
</feature>
<dbReference type="EMBL" id="CADCUE010000182">
    <property type="protein sequence ID" value="CAA9345365.1"/>
    <property type="molecule type" value="Genomic_DNA"/>
</dbReference>
<protein>
    <submittedName>
        <fullName evidence="2">Uncharacterized protein</fullName>
    </submittedName>
</protein>
<organism evidence="2">
    <name type="scientific">uncultured Frankineae bacterium</name>
    <dbReference type="NCBI Taxonomy" id="437475"/>
    <lineage>
        <taxon>Bacteria</taxon>
        <taxon>Bacillati</taxon>
        <taxon>Actinomycetota</taxon>
        <taxon>Actinomycetes</taxon>
        <taxon>Frankiales</taxon>
        <taxon>environmental samples</taxon>
    </lineage>
</organism>
<proteinExistence type="predicted"/>
<dbReference type="AlphaFoldDB" id="A0A6J4LZ36"/>
<feature type="compositionally biased region" description="Low complexity" evidence="1">
    <location>
        <begin position="49"/>
        <end position="75"/>
    </location>
</feature>